<dbReference type="InterPro" id="IPR036047">
    <property type="entry name" value="F-box-like_dom_sf"/>
</dbReference>
<dbReference type="Pfam" id="PF00646">
    <property type="entry name" value="F-box"/>
    <property type="match status" value="1"/>
</dbReference>
<comment type="caution">
    <text evidence="2">The sequence shown here is derived from an EMBL/GenBank/DDBJ whole genome shotgun (WGS) entry which is preliminary data.</text>
</comment>
<feature type="domain" description="F-box" evidence="1">
    <location>
        <begin position="13"/>
        <end position="58"/>
    </location>
</feature>
<dbReference type="SUPFAM" id="SSF81383">
    <property type="entry name" value="F-box domain"/>
    <property type="match status" value="1"/>
</dbReference>
<dbReference type="EMBL" id="JAVHJO010000017">
    <property type="protein sequence ID" value="KAK6525292.1"/>
    <property type="molecule type" value="Genomic_DNA"/>
</dbReference>
<sequence length="447" mass="51489">MDWIRDISRIPPRSILGSLPPEVVLNILDELNTPDIRSFMLVSSWAYRHSQNVIFKRVDLTHANILYFQQHPEYYPLIKEVTWHASLTLAGVGPTNVGTVIALISQFSDLRVIKIDGVRGITTLRAFYRFLRILGPLQSVRRLEVRVGFEQQNGYTRLSSNQDPDWNDLELKPHPNLNTICLEYGPWSMVLTRIDQLTLNLVKPHLGTLERLEVRCIIQKIAGADVPLQLKHHPFRLAPEALAAVGGPAEYHNDIHQTVHETHLKNFASNKLKVFKYYSEYDIRMQPDQDITLEQVCKVWPKLEELDLITEYSWRRELRDFKLQPEMPSLRILRVPGGSQFVTGTQVRADNFHLFHGSLPALEVEEGLVKNAFPNLESLTWYKRVVNPYRLSGSTTQLVCVRVKGFVRYIKRIVGWISGGGNRVQIHTGASMRGTWWGYNTDHFVRL</sequence>
<keyword evidence="3" id="KW-1185">Reference proteome</keyword>
<gene>
    <name evidence="2" type="ORF">TWF694_005437</name>
</gene>
<evidence type="ECO:0000313" key="3">
    <source>
        <dbReference type="Proteomes" id="UP001365542"/>
    </source>
</evidence>
<dbReference type="Proteomes" id="UP001365542">
    <property type="component" value="Unassembled WGS sequence"/>
</dbReference>
<organism evidence="2 3">
    <name type="scientific">Orbilia ellipsospora</name>
    <dbReference type="NCBI Taxonomy" id="2528407"/>
    <lineage>
        <taxon>Eukaryota</taxon>
        <taxon>Fungi</taxon>
        <taxon>Dikarya</taxon>
        <taxon>Ascomycota</taxon>
        <taxon>Pezizomycotina</taxon>
        <taxon>Orbiliomycetes</taxon>
        <taxon>Orbiliales</taxon>
        <taxon>Orbiliaceae</taxon>
        <taxon>Orbilia</taxon>
    </lineage>
</organism>
<dbReference type="InterPro" id="IPR001810">
    <property type="entry name" value="F-box_dom"/>
</dbReference>
<name>A0AAV9WT35_9PEZI</name>
<dbReference type="AlphaFoldDB" id="A0AAV9WT35"/>
<evidence type="ECO:0000259" key="1">
    <source>
        <dbReference type="PROSITE" id="PS50181"/>
    </source>
</evidence>
<evidence type="ECO:0000313" key="2">
    <source>
        <dbReference type="EMBL" id="KAK6525292.1"/>
    </source>
</evidence>
<dbReference type="PROSITE" id="PS50181">
    <property type="entry name" value="FBOX"/>
    <property type="match status" value="1"/>
</dbReference>
<accession>A0AAV9WT35</accession>
<protein>
    <recommendedName>
        <fullName evidence="1">F-box domain-containing protein</fullName>
    </recommendedName>
</protein>
<reference evidence="2 3" key="1">
    <citation type="submission" date="2019-10" db="EMBL/GenBank/DDBJ databases">
        <authorList>
            <person name="Palmer J.M."/>
        </authorList>
    </citation>
    <scope>NUCLEOTIDE SEQUENCE [LARGE SCALE GENOMIC DNA]</scope>
    <source>
        <strain evidence="2 3">TWF694</strain>
    </source>
</reference>
<proteinExistence type="predicted"/>